<comment type="caution">
    <text evidence="2">The sequence shown here is derived from an EMBL/GenBank/DDBJ whole genome shotgun (WGS) entry which is preliminary data.</text>
</comment>
<evidence type="ECO:0000313" key="3">
    <source>
        <dbReference type="Proteomes" id="UP000230179"/>
    </source>
</evidence>
<dbReference type="InterPro" id="IPR002575">
    <property type="entry name" value="Aminoglycoside_PTrfase"/>
</dbReference>
<dbReference type="EMBL" id="PFBL01000004">
    <property type="protein sequence ID" value="PIR83415.1"/>
    <property type="molecule type" value="Genomic_DNA"/>
</dbReference>
<accession>A0A2H0UCB4</accession>
<dbReference type="Gene3D" id="3.90.1200.10">
    <property type="match status" value="1"/>
</dbReference>
<dbReference type="AlphaFoldDB" id="A0A2H0UCB4"/>
<dbReference type="InterPro" id="IPR051678">
    <property type="entry name" value="AGP_Transferase"/>
</dbReference>
<dbReference type="Pfam" id="PF01636">
    <property type="entry name" value="APH"/>
    <property type="match status" value="1"/>
</dbReference>
<sequence>MHSCVSAGIAGPEVIGVSLRTPDFPYDVMLMTRVGAHNLEQHERTHPTTHSDTTRRAVAFLGKIHKIALSGFGPVTRTVDGLRGTYDSWQAAILEGVDDTLHYLLQQNIIDEPTAAECRQAFATHAHILSCTDGKLLHGDYHAANIVVDDNGEMAGAVDLTQAKVGDPAFDVAFYATYIDTGALSTFLDGYEHVAGSIPDRRQRLALYRMRILLSKAKLRKRLGYEERIADAVKSIRDALAELR</sequence>
<proteinExistence type="predicted"/>
<organism evidence="2 3">
    <name type="scientific">Candidatus Kaiserbacteria bacterium CG10_big_fil_rev_8_21_14_0_10_56_12</name>
    <dbReference type="NCBI Taxonomy" id="1974611"/>
    <lineage>
        <taxon>Bacteria</taxon>
        <taxon>Candidatus Kaiseribacteriota</taxon>
    </lineage>
</organism>
<evidence type="ECO:0000259" key="1">
    <source>
        <dbReference type="Pfam" id="PF01636"/>
    </source>
</evidence>
<dbReference type="InterPro" id="IPR011009">
    <property type="entry name" value="Kinase-like_dom_sf"/>
</dbReference>
<dbReference type="SUPFAM" id="SSF56112">
    <property type="entry name" value="Protein kinase-like (PK-like)"/>
    <property type="match status" value="1"/>
</dbReference>
<reference evidence="3" key="1">
    <citation type="submission" date="2017-09" db="EMBL/GenBank/DDBJ databases">
        <title>Depth-based differentiation of microbial function through sediment-hosted aquifers and enrichment of novel symbionts in the deep terrestrial subsurface.</title>
        <authorList>
            <person name="Probst A.J."/>
            <person name="Ladd B."/>
            <person name="Jarett J.K."/>
            <person name="Geller-Mcgrath D.E."/>
            <person name="Sieber C.M.K."/>
            <person name="Emerson J.B."/>
            <person name="Anantharaman K."/>
            <person name="Thomas B.C."/>
            <person name="Malmstrom R."/>
            <person name="Stieglmeier M."/>
            <person name="Klingl A."/>
            <person name="Woyke T."/>
            <person name="Ryan C.M."/>
            <person name="Banfield J.F."/>
        </authorList>
    </citation>
    <scope>NUCLEOTIDE SEQUENCE [LARGE SCALE GENOMIC DNA]</scope>
</reference>
<name>A0A2H0UCB4_9BACT</name>
<evidence type="ECO:0000313" key="2">
    <source>
        <dbReference type="EMBL" id="PIR83415.1"/>
    </source>
</evidence>
<gene>
    <name evidence="2" type="ORF">COU19_00440</name>
</gene>
<protein>
    <recommendedName>
        <fullName evidence="1">Aminoglycoside phosphotransferase domain-containing protein</fullName>
    </recommendedName>
</protein>
<dbReference type="Proteomes" id="UP000230179">
    <property type="component" value="Unassembled WGS sequence"/>
</dbReference>
<dbReference type="PANTHER" id="PTHR21310">
    <property type="entry name" value="AMINOGLYCOSIDE PHOSPHOTRANSFERASE-RELATED-RELATED"/>
    <property type="match status" value="1"/>
</dbReference>
<feature type="domain" description="Aminoglycoside phosphotransferase" evidence="1">
    <location>
        <begin position="7"/>
        <end position="203"/>
    </location>
</feature>